<feature type="signal peptide" evidence="1">
    <location>
        <begin position="1"/>
        <end position="19"/>
    </location>
</feature>
<dbReference type="PANTHER" id="PTHR35709">
    <property type="entry name" value="PROTEIN PROTON GRADIENT REGULATION 5, CHLOROPLASTIC"/>
    <property type="match status" value="1"/>
</dbReference>
<proteinExistence type="predicted"/>
<dbReference type="AlphaFoldDB" id="A0A7S2CST4"/>
<organism evidence="2">
    <name type="scientific">Florenciella parvula</name>
    <dbReference type="NCBI Taxonomy" id="236787"/>
    <lineage>
        <taxon>Eukaryota</taxon>
        <taxon>Sar</taxon>
        <taxon>Stramenopiles</taxon>
        <taxon>Ochrophyta</taxon>
        <taxon>Dictyochophyceae</taxon>
        <taxon>Florenciellales</taxon>
        <taxon>Florenciella</taxon>
    </lineage>
</organism>
<dbReference type="GO" id="GO:0009773">
    <property type="term" value="P:photosynthetic electron transport in photosystem I"/>
    <property type="evidence" value="ECO:0007669"/>
    <property type="project" value="InterPro"/>
</dbReference>
<gene>
    <name evidence="2" type="ORF">FPAR1323_LOCUS13124</name>
</gene>
<dbReference type="GO" id="GO:0009644">
    <property type="term" value="P:response to high light intensity"/>
    <property type="evidence" value="ECO:0007669"/>
    <property type="project" value="InterPro"/>
</dbReference>
<evidence type="ECO:0000313" key="2">
    <source>
        <dbReference type="EMBL" id="CAD9434268.1"/>
    </source>
</evidence>
<sequence>MPGFKTLVAVLTLCVSAQAFAPMTPVKSMSQAAAAPVALRRVPNQRSALQMGNNAKFGIFSPAVVAARAVLGDKTLNKLRGKGISLHSQAITEWTVYVGASSYQRGMLIKKAKNNGDELGFLV</sequence>
<dbReference type="InterPro" id="IPR037497">
    <property type="entry name" value="PGR5"/>
</dbReference>
<reference evidence="2" key="1">
    <citation type="submission" date="2021-01" db="EMBL/GenBank/DDBJ databases">
        <authorList>
            <person name="Corre E."/>
            <person name="Pelletier E."/>
            <person name="Niang G."/>
            <person name="Scheremetjew M."/>
            <person name="Finn R."/>
            <person name="Kale V."/>
            <person name="Holt S."/>
            <person name="Cochrane G."/>
            <person name="Meng A."/>
            <person name="Brown T."/>
            <person name="Cohen L."/>
        </authorList>
    </citation>
    <scope>NUCLEOTIDE SEQUENCE</scope>
    <source>
        <strain evidence="2">RCC1693</strain>
    </source>
</reference>
<dbReference type="PANTHER" id="PTHR35709:SF1">
    <property type="entry name" value="PROTEIN PROTON GRADIENT REGULATION 5, CHLOROPLASTIC"/>
    <property type="match status" value="1"/>
</dbReference>
<accession>A0A7S2CST4</accession>
<name>A0A7S2CST4_9STRA</name>
<keyword evidence="1" id="KW-0732">Signal</keyword>
<dbReference type="EMBL" id="HBGT01025293">
    <property type="protein sequence ID" value="CAD9434268.1"/>
    <property type="molecule type" value="Transcribed_RNA"/>
</dbReference>
<evidence type="ECO:0000256" key="1">
    <source>
        <dbReference type="SAM" id="SignalP"/>
    </source>
</evidence>
<feature type="chain" id="PRO_5031242703" evidence="1">
    <location>
        <begin position="20"/>
        <end position="123"/>
    </location>
</feature>
<protein>
    <submittedName>
        <fullName evidence="2">Uncharacterized protein</fullName>
    </submittedName>
</protein>